<proteinExistence type="predicted"/>
<evidence type="ECO:0000313" key="1">
    <source>
        <dbReference type="EMBL" id="KKM07650.1"/>
    </source>
</evidence>
<reference evidence="1" key="1">
    <citation type="journal article" date="2015" name="Nature">
        <title>Complex archaea that bridge the gap between prokaryotes and eukaryotes.</title>
        <authorList>
            <person name="Spang A."/>
            <person name="Saw J.H."/>
            <person name="Jorgensen S.L."/>
            <person name="Zaremba-Niedzwiedzka K."/>
            <person name="Martijn J."/>
            <person name="Lind A.E."/>
            <person name="van Eijk R."/>
            <person name="Schleper C."/>
            <person name="Guy L."/>
            <person name="Ettema T.J."/>
        </authorList>
    </citation>
    <scope>NUCLEOTIDE SEQUENCE</scope>
</reference>
<organism evidence="1">
    <name type="scientific">marine sediment metagenome</name>
    <dbReference type="NCBI Taxonomy" id="412755"/>
    <lineage>
        <taxon>unclassified sequences</taxon>
        <taxon>metagenomes</taxon>
        <taxon>ecological metagenomes</taxon>
    </lineage>
</organism>
<evidence type="ECO:0008006" key="2">
    <source>
        <dbReference type="Google" id="ProtNLM"/>
    </source>
</evidence>
<sequence length="140" mass="15303">MTATPPEKRVLDLLEANAGVAAIVGTDVYTPNFPAAPTLPGIIFFVQTGNSLSTIGLRNVSIQTHCYESRSLLARTLHEAVRTAFLGDFTDQAAHQALLRTFDISLIEEEQEGQVLPFDPDGPDKGTPVMLGFWTVWFLD</sequence>
<dbReference type="AlphaFoldDB" id="A0A0F9H9A9"/>
<dbReference type="EMBL" id="LAZR01015724">
    <property type="protein sequence ID" value="KKM07650.1"/>
    <property type="molecule type" value="Genomic_DNA"/>
</dbReference>
<gene>
    <name evidence="1" type="ORF">LCGC14_1731850</name>
</gene>
<name>A0A0F9H9A9_9ZZZZ</name>
<comment type="caution">
    <text evidence="1">The sequence shown here is derived from an EMBL/GenBank/DDBJ whole genome shotgun (WGS) entry which is preliminary data.</text>
</comment>
<protein>
    <recommendedName>
        <fullName evidence="2">DUF3168 domain-containing protein</fullName>
    </recommendedName>
</protein>
<accession>A0A0F9H9A9</accession>